<feature type="binding site" evidence="6">
    <location>
        <position position="89"/>
    </location>
    <ligand>
        <name>chlorophyll a</name>
        <dbReference type="ChEBI" id="CHEBI:58416"/>
        <label>1</label>
    </ligand>
</feature>
<dbReference type="OMA" id="CFRVRRV"/>
<dbReference type="InterPro" id="IPR001344">
    <property type="entry name" value="Chloro_AB-bd_pln"/>
</dbReference>
<comment type="function">
    <text evidence="7">The light-harvesting complex (LHC) functions as a light receptor, it captures and delivers excitation energy to photosystems with which it is closely associated.</text>
</comment>
<evidence type="ECO:0000256" key="2">
    <source>
        <dbReference type="ARBA" id="ARBA00022528"/>
    </source>
</evidence>
<keyword evidence="4 7" id="KW-0934">Plastid</keyword>
<dbReference type="Pfam" id="PF00504">
    <property type="entry name" value="Chloroa_b-bind"/>
    <property type="match status" value="1"/>
</dbReference>
<name>C1MKQ8_MICPC</name>
<accession>C1MKQ8</accession>
<keyword evidence="9" id="KW-1185">Reference proteome</keyword>
<dbReference type="GO" id="GO:0016168">
    <property type="term" value="F:chlorophyll binding"/>
    <property type="evidence" value="ECO:0007669"/>
    <property type="project" value="UniProtKB-KW"/>
</dbReference>
<feature type="binding site" evidence="6">
    <location>
        <position position="205"/>
    </location>
    <ligand>
        <name>chlorophyll a</name>
        <dbReference type="ChEBI" id="CHEBI:58416"/>
        <label>1</label>
    </ligand>
</feature>
<dbReference type="STRING" id="564608.C1MKQ8"/>
<feature type="binding site" evidence="6">
    <location>
        <position position="232"/>
    </location>
    <ligand>
        <name>chlorophyll a</name>
        <dbReference type="ChEBI" id="CHEBI:58416"/>
        <label>1</label>
    </ligand>
</feature>
<feature type="binding site" evidence="6">
    <location>
        <position position="87"/>
    </location>
    <ligand>
        <name>chlorophyll a</name>
        <dbReference type="ChEBI" id="CHEBI:58416"/>
        <label>1</label>
    </ligand>
</feature>
<dbReference type="GO" id="GO:0009535">
    <property type="term" value="C:chloroplast thylakoid membrane"/>
    <property type="evidence" value="ECO:0007669"/>
    <property type="project" value="UniProtKB-SubCell"/>
</dbReference>
<feature type="binding site" evidence="6">
    <location>
        <position position="200"/>
    </location>
    <ligand>
        <name>chlorophyll a</name>
        <dbReference type="ChEBI" id="CHEBI:58416"/>
        <label>1</label>
    </ligand>
</feature>
<feature type="binding site" description="axial binding residue" evidence="6">
    <location>
        <position position="217"/>
    </location>
    <ligand>
        <name>chlorophyll a</name>
        <dbReference type="ChEBI" id="CHEBI:58416"/>
        <label>3</label>
    </ligand>
    <ligandPart>
        <name>Mg</name>
        <dbReference type="ChEBI" id="CHEBI:25107"/>
    </ligandPart>
</feature>
<dbReference type="GO" id="GO:0009765">
    <property type="term" value="P:photosynthesis, light harvesting"/>
    <property type="evidence" value="ECO:0007669"/>
    <property type="project" value="InterPro"/>
</dbReference>
<evidence type="ECO:0000256" key="6">
    <source>
        <dbReference type="PIRSR" id="PIRSR601344-1"/>
    </source>
</evidence>
<dbReference type="AlphaFoldDB" id="C1MKQ8"/>
<feature type="binding site" evidence="6">
    <location>
        <position position="84"/>
    </location>
    <ligand>
        <name>chlorophyll a</name>
        <dbReference type="ChEBI" id="CHEBI:58416"/>
        <label>1</label>
    </ligand>
</feature>
<sequence length="250" mass="27145">MTIAVSSIPRSSNDSLKLSRARRRLVSRSTRSGLFAVSAAARPNFFPGSTPPKHLDGTMAGDYGFDPLGLGEDKVALQWYQQAELVHARWAMLGVAGMAAPELVGNPFVDGPLPNWAEAPFFDGYIADANTLFVVQMFFMNWAEVRRWQDMKNPGSVHADPYDENRKCTGSDVGYPGGGLFNPMGMAKSVADEKALRAKEIANGRLAMVAAMGCFIQHDVTGTGPVANLKAHIADPVHVTIFQNFQPFTL</sequence>
<evidence type="ECO:0000256" key="1">
    <source>
        <dbReference type="ARBA" id="ARBA00022494"/>
    </source>
</evidence>
<keyword evidence="5 7" id="KW-0157">Chromophore</keyword>
<keyword evidence="7" id="KW-0604">Photosystem II</keyword>
<reference evidence="8 9" key="1">
    <citation type="journal article" date="2009" name="Science">
        <title>Green evolution and dynamic adaptations revealed by genomes of the marine picoeukaryotes Micromonas.</title>
        <authorList>
            <person name="Worden A.Z."/>
            <person name="Lee J.H."/>
            <person name="Mock T."/>
            <person name="Rouze P."/>
            <person name="Simmons M.P."/>
            <person name="Aerts A.L."/>
            <person name="Allen A.E."/>
            <person name="Cuvelier M.L."/>
            <person name="Derelle E."/>
            <person name="Everett M.V."/>
            <person name="Foulon E."/>
            <person name="Grimwood J."/>
            <person name="Gundlach H."/>
            <person name="Henrissat B."/>
            <person name="Napoli C."/>
            <person name="McDonald S.M."/>
            <person name="Parker M.S."/>
            <person name="Rombauts S."/>
            <person name="Salamov A."/>
            <person name="Von Dassow P."/>
            <person name="Badger J.H."/>
            <person name="Coutinho P.M."/>
            <person name="Demir E."/>
            <person name="Dubchak I."/>
            <person name="Gentemann C."/>
            <person name="Eikrem W."/>
            <person name="Gready J.E."/>
            <person name="John U."/>
            <person name="Lanier W."/>
            <person name="Lindquist E.A."/>
            <person name="Lucas S."/>
            <person name="Mayer K.F."/>
            <person name="Moreau H."/>
            <person name="Not F."/>
            <person name="Otillar R."/>
            <person name="Panaud O."/>
            <person name="Pangilinan J."/>
            <person name="Paulsen I."/>
            <person name="Piegu B."/>
            <person name="Poliakov A."/>
            <person name="Robbens S."/>
            <person name="Schmutz J."/>
            <person name="Toulza E."/>
            <person name="Wyss T."/>
            <person name="Zelensky A."/>
            <person name="Zhou K."/>
            <person name="Armbrust E.V."/>
            <person name="Bhattacharya D."/>
            <person name="Goodenough U.W."/>
            <person name="Van de Peer Y."/>
            <person name="Grigoriev I.V."/>
        </authorList>
    </citation>
    <scope>NUCLEOTIDE SEQUENCE [LARGE SCALE GENOMIC DNA]</scope>
    <source>
        <strain evidence="8 9">CCMP1545</strain>
    </source>
</reference>
<proteinExistence type="inferred from homology"/>
<gene>
    <name evidence="8" type="primary">LHCA2</name>
    <name evidence="8" type="ORF">MICPUCDRAFT_70884</name>
</gene>
<dbReference type="RefSeq" id="XP_003056428.1">
    <property type="nucleotide sequence ID" value="XM_003056382.1"/>
</dbReference>
<keyword evidence="2 7" id="KW-0150">Chloroplast</keyword>
<dbReference type="InterPro" id="IPR022796">
    <property type="entry name" value="Chloroa_b-bind"/>
</dbReference>
<keyword evidence="1 6" id="KW-0148">Chlorophyll</keyword>
<dbReference type="PANTHER" id="PTHR21649">
    <property type="entry name" value="CHLOROPHYLL A/B BINDING PROTEIN"/>
    <property type="match status" value="1"/>
</dbReference>
<comment type="similarity">
    <text evidence="7">Belongs to the light-harvesting chlorophyll a/b-binding (LHC) protein family.</text>
</comment>
<evidence type="ECO:0000256" key="4">
    <source>
        <dbReference type="ARBA" id="ARBA00022640"/>
    </source>
</evidence>
<evidence type="ECO:0000256" key="3">
    <source>
        <dbReference type="ARBA" id="ARBA00022531"/>
    </source>
</evidence>
<protein>
    <recommendedName>
        <fullName evidence="7">Chlorophyll a-b binding protein, chloroplastic</fullName>
    </recommendedName>
</protein>
<dbReference type="Gene3D" id="1.10.3460.10">
    <property type="entry name" value="Chlorophyll a/b binding protein domain"/>
    <property type="match status" value="1"/>
</dbReference>
<dbReference type="eggNOG" id="ENOG502QSBP">
    <property type="taxonomic scope" value="Eukaryota"/>
</dbReference>
<evidence type="ECO:0000256" key="5">
    <source>
        <dbReference type="ARBA" id="ARBA00022991"/>
    </source>
</evidence>
<evidence type="ECO:0000313" key="9">
    <source>
        <dbReference type="Proteomes" id="UP000001876"/>
    </source>
</evidence>
<dbReference type="KEGG" id="mpp:MICPUCDRAFT_70884"/>
<dbReference type="SUPFAM" id="SSF103511">
    <property type="entry name" value="Chlorophyll a-b binding protein"/>
    <property type="match status" value="1"/>
</dbReference>
<dbReference type="GO" id="GO:0009522">
    <property type="term" value="C:photosystem I"/>
    <property type="evidence" value="ECO:0007669"/>
    <property type="project" value="UniProtKB-KW"/>
</dbReference>
<dbReference type="OrthoDB" id="423598at2759"/>
<dbReference type="EMBL" id="GG663736">
    <property type="protein sequence ID" value="EEH59804.1"/>
    <property type="molecule type" value="Genomic_DNA"/>
</dbReference>
<dbReference type="Proteomes" id="UP000001876">
    <property type="component" value="Unassembled WGS sequence"/>
</dbReference>
<evidence type="ECO:0000256" key="7">
    <source>
        <dbReference type="RuleBase" id="RU363080"/>
    </source>
</evidence>
<organism evidence="9">
    <name type="scientific">Micromonas pusilla (strain CCMP1545)</name>
    <name type="common">Picoplanktonic green alga</name>
    <dbReference type="NCBI Taxonomy" id="564608"/>
    <lineage>
        <taxon>Eukaryota</taxon>
        <taxon>Viridiplantae</taxon>
        <taxon>Chlorophyta</taxon>
        <taxon>Mamiellophyceae</taxon>
        <taxon>Mamiellales</taxon>
        <taxon>Mamiellaceae</taxon>
        <taxon>Micromonas</taxon>
    </lineage>
</organism>
<feature type="binding site" evidence="6">
    <location>
        <position position="199"/>
    </location>
    <ligand>
        <name>chlorophyll a</name>
        <dbReference type="ChEBI" id="CHEBI:58416"/>
        <label>1</label>
    </ligand>
</feature>
<comment type="subcellular location">
    <subcellularLocation>
        <location evidence="7">Plastid</location>
        <location evidence="7">Chloroplast thylakoid membrane</location>
    </subcellularLocation>
</comment>
<dbReference type="GeneID" id="9681357"/>
<keyword evidence="3 7" id="KW-0602">Photosynthesis</keyword>
<dbReference type="GO" id="GO:0009523">
    <property type="term" value="C:photosystem II"/>
    <property type="evidence" value="ECO:0007669"/>
    <property type="project" value="UniProtKB-KW"/>
</dbReference>
<keyword evidence="7" id="KW-0603">Photosystem I</keyword>
<evidence type="ECO:0000313" key="8">
    <source>
        <dbReference type="EMBL" id="EEH59804.1"/>
    </source>
</evidence>
<keyword evidence="7" id="KW-0793">Thylakoid</keyword>
<feature type="binding site" evidence="6">
    <location>
        <position position="203"/>
    </location>
    <ligand>
        <name>chlorophyll a</name>
        <dbReference type="ChEBI" id="CHEBI:58416"/>
        <label>1</label>
    </ligand>
</feature>